<dbReference type="CDD" id="cd08793">
    <property type="entry name" value="Death_IRAK4"/>
    <property type="match status" value="1"/>
</dbReference>
<evidence type="ECO:0000256" key="22">
    <source>
        <dbReference type="PIRSR" id="PIRSR038189-2"/>
    </source>
</evidence>
<accession>A0A9Q0XVW3</accession>
<name>A0A9Q0XVW3_9SAUR</name>
<dbReference type="GO" id="GO:0045087">
    <property type="term" value="P:innate immune response"/>
    <property type="evidence" value="ECO:0007669"/>
    <property type="project" value="UniProtKB-UniRule"/>
</dbReference>
<comment type="similarity">
    <text evidence="3 20">Belongs to the protein kinase superfamily. TKL Ser/Thr protein kinase family. Pelle subfamily.</text>
</comment>
<evidence type="ECO:0000256" key="18">
    <source>
        <dbReference type="ARBA" id="ARBA00064278"/>
    </source>
</evidence>
<evidence type="ECO:0000256" key="11">
    <source>
        <dbReference type="ARBA" id="ARBA00022777"/>
    </source>
</evidence>
<dbReference type="SUPFAM" id="SSF56112">
    <property type="entry name" value="Protein kinase-like (PK-like)"/>
    <property type="match status" value="1"/>
</dbReference>
<dbReference type="InterPro" id="IPR011009">
    <property type="entry name" value="Kinase-like_dom_sf"/>
</dbReference>
<dbReference type="InterPro" id="IPR011029">
    <property type="entry name" value="DEATH-like_dom_sf"/>
</dbReference>
<dbReference type="EMBL" id="JAPFRF010000006">
    <property type="protein sequence ID" value="KAJ7329739.1"/>
    <property type="molecule type" value="Genomic_DNA"/>
</dbReference>
<proteinExistence type="inferred from homology"/>
<evidence type="ECO:0000313" key="26">
    <source>
        <dbReference type="Proteomes" id="UP001142489"/>
    </source>
</evidence>
<reference evidence="25" key="1">
    <citation type="journal article" date="2023" name="DNA Res.">
        <title>Chromosome-level genome assembly of Phrynocephalus forsythii using third-generation DNA sequencing and Hi-C analysis.</title>
        <authorList>
            <person name="Qi Y."/>
            <person name="Zhao W."/>
            <person name="Zhao Y."/>
            <person name="Niu C."/>
            <person name="Cao S."/>
            <person name="Zhang Y."/>
        </authorList>
    </citation>
    <scope>NUCLEOTIDE SEQUENCE</scope>
    <source>
        <tissue evidence="25">Muscle</tissue>
    </source>
</reference>
<dbReference type="FunFam" id="3.30.200.20:FF:000368">
    <property type="entry name" value="Interleukin-1 receptor-associated kinase 4"/>
    <property type="match status" value="1"/>
</dbReference>
<keyword evidence="26" id="KW-1185">Reference proteome</keyword>
<evidence type="ECO:0000256" key="23">
    <source>
        <dbReference type="PROSITE-ProRule" id="PRU10141"/>
    </source>
</evidence>
<evidence type="ECO:0000256" key="8">
    <source>
        <dbReference type="ARBA" id="ARBA00022588"/>
    </source>
</evidence>
<evidence type="ECO:0000313" key="25">
    <source>
        <dbReference type="EMBL" id="KAJ7329739.1"/>
    </source>
</evidence>
<keyword evidence="9 20" id="KW-0808">Transferase</keyword>
<evidence type="ECO:0000256" key="15">
    <source>
        <dbReference type="ARBA" id="ARBA00022990"/>
    </source>
</evidence>
<keyword evidence="13 20" id="KW-0460">Magnesium</keyword>
<dbReference type="PIRSF" id="PIRSF038189">
    <property type="entry name" value="IRAK4"/>
    <property type="match status" value="1"/>
</dbReference>
<keyword evidence="7" id="KW-0597">Phosphoprotein</keyword>
<feature type="binding site" evidence="22">
    <location>
        <begin position="355"/>
        <end position="357"/>
    </location>
    <ligand>
        <name>ATP</name>
        <dbReference type="ChEBI" id="CHEBI:30616"/>
    </ligand>
</feature>
<feature type="domain" description="Protein kinase" evidence="24">
    <location>
        <begin position="228"/>
        <end position="500"/>
    </location>
</feature>
<dbReference type="PANTHER" id="PTHR47989">
    <property type="entry name" value="OS01G0750732 PROTEIN"/>
    <property type="match status" value="1"/>
</dbReference>
<dbReference type="SUPFAM" id="SSF47986">
    <property type="entry name" value="DEATH domain"/>
    <property type="match status" value="1"/>
</dbReference>
<dbReference type="Proteomes" id="UP001142489">
    <property type="component" value="Unassembled WGS sequence"/>
</dbReference>
<dbReference type="GO" id="GO:0005737">
    <property type="term" value="C:cytoplasm"/>
    <property type="evidence" value="ECO:0007669"/>
    <property type="project" value="UniProtKB-SubCell"/>
</dbReference>
<dbReference type="Gene3D" id="1.10.510.10">
    <property type="entry name" value="Transferase(Phosphotransferase) domain 1"/>
    <property type="match status" value="1"/>
</dbReference>
<keyword evidence="15" id="KW-0007">Acetylation</keyword>
<dbReference type="AlphaFoldDB" id="A0A9Q0XVW3"/>
<comment type="catalytic activity">
    <reaction evidence="17 20">
        <text>L-seryl-[protein] + ATP = O-phospho-L-seryl-[protein] + ADP + H(+)</text>
        <dbReference type="Rhea" id="RHEA:17989"/>
        <dbReference type="Rhea" id="RHEA-COMP:9863"/>
        <dbReference type="Rhea" id="RHEA-COMP:11604"/>
        <dbReference type="ChEBI" id="CHEBI:15378"/>
        <dbReference type="ChEBI" id="CHEBI:29999"/>
        <dbReference type="ChEBI" id="CHEBI:30616"/>
        <dbReference type="ChEBI" id="CHEBI:83421"/>
        <dbReference type="ChEBI" id="CHEBI:456216"/>
        <dbReference type="EC" id="2.7.11.1"/>
    </reaction>
</comment>
<dbReference type="PROSITE" id="PS50011">
    <property type="entry name" value="PROTEIN_KINASE_DOM"/>
    <property type="match status" value="1"/>
</dbReference>
<sequence>MRRMLNREEDKSSWFRAEKSERGEMPELSHMGRKLEMNNSITPSTYVRCLGYGMMKQLADFIDPQEGWKKLAEDIKNPSGANRYSQMHIRRFEALKQVGKSPTCELLYDWGTLNCTISDLVDLLIRNQFLAPASLLLPDSVWVEEKSPLPPPLQETGCLNEKEIPGQENQMSLPVSVLLAPDNMLPTSVSCGLSTEESGLCVQDTGLQSFSFHELRTLTNDFDDRTVSAGGNKLGEGGFGVVYKGCISGRTVAVKKLTALADINIEDLKKQFDQEIGIMAKCQHENLVELLGFSNDFDQPCLVYDYMPNGSVLDRLACLDNTAPIPWKIRCEIAQGASNGICFLHENNHIHRDIKSANILLTETFVPKLSDFGLARASVKFTHTILTERIVGTAAYMAPEALRGEITPKSDVFSFGVVLLEIITGLTPVDENREPQLLLSIKEEIEDEEKTIEDYVDEKMSSWNITSIEQMYSIACQCLNEKKNRRPDIGKVKQHLQEILIE</sequence>
<dbReference type="EC" id="2.7.11.1" evidence="4 20"/>
<dbReference type="GO" id="GO:0019221">
    <property type="term" value="P:cytokine-mediated signaling pathway"/>
    <property type="evidence" value="ECO:0007669"/>
    <property type="project" value="UniProtKB-ARBA"/>
</dbReference>
<keyword evidence="8 20" id="KW-0399">Innate immunity</keyword>
<comment type="cofactor">
    <cofactor evidence="1 20">
        <name>Mg(2+)</name>
        <dbReference type="ChEBI" id="CHEBI:18420"/>
    </cofactor>
</comment>
<dbReference type="Pfam" id="PF00069">
    <property type="entry name" value="Pkinase"/>
    <property type="match status" value="1"/>
</dbReference>
<protein>
    <recommendedName>
        <fullName evidence="19 20">Interleukin-1 receptor-associated kinase 4</fullName>
        <ecNumber evidence="4 20">2.7.11.1</ecNumber>
    </recommendedName>
</protein>
<evidence type="ECO:0000256" key="7">
    <source>
        <dbReference type="ARBA" id="ARBA00022553"/>
    </source>
</evidence>
<dbReference type="Gene3D" id="3.30.200.20">
    <property type="entry name" value="Phosphorylase Kinase, domain 1"/>
    <property type="match status" value="1"/>
</dbReference>
<dbReference type="PANTHER" id="PTHR47989:SF47">
    <property type="entry name" value="SERINE_THREONINE-PROTEIN KINASE PBL28-RELATED"/>
    <property type="match status" value="1"/>
</dbReference>
<evidence type="ECO:0000256" key="6">
    <source>
        <dbReference type="ARBA" id="ARBA00022527"/>
    </source>
</evidence>
<evidence type="ECO:0000256" key="3">
    <source>
        <dbReference type="ARBA" id="ARBA00008718"/>
    </source>
</evidence>
<comment type="caution">
    <text evidence="25">The sequence shown here is derived from an EMBL/GenBank/DDBJ whole genome shotgun (WGS) entry which is preliminary data.</text>
</comment>
<dbReference type="GO" id="GO:0005524">
    <property type="term" value="F:ATP binding"/>
    <property type="evidence" value="ECO:0007669"/>
    <property type="project" value="UniProtKB-UniRule"/>
</dbReference>
<dbReference type="OrthoDB" id="4062651at2759"/>
<evidence type="ECO:0000256" key="5">
    <source>
        <dbReference type="ARBA" id="ARBA00022490"/>
    </source>
</evidence>
<keyword evidence="5 20" id="KW-0963">Cytoplasm</keyword>
<evidence type="ECO:0000256" key="17">
    <source>
        <dbReference type="ARBA" id="ARBA00048679"/>
    </source>
</evidence>
<evidence type="ECO:0000256" key="19">
    <source>
        <dbReference type="ARBA" id="ARBA00073104"/>
    </source>
</evidence>
<organism evidence="25 26">
    <name type="scientific">Phrynocephalus forsythii</name>
    <dbReference type="NCBI Taxonomy" id="171643"/>
    <lineage>
        <taxon>Eukaryota</taxon>
        <taxon>Metazoa</taxon>
        <taxon>Chordata</taxon>
        <taxon>Craniata</taxon>
        <taxon>Vertebrata</taxon>
        <taxon>Euteleostomi</taxon>
        <taxon>Lepidosauria</taxon>
        <taxon>Squamata</taxon>
        <taxon>Bifurcata</taxon>
        <taxon>Unidentata</taxon>
        <taxon>Episquamata</taxon>
        <taxon>Toxicofera</taxon>
        <taxon>Iguania</taxon>
        <taxon>Acrodonta</taxon>
        <taxon>Agamidae</taxon>
        <taxon>Agaminae</taxon>
        <taxon>Phrynocephalus</taxon>
    </lineage>
</organism>
<evidence type="ECO:0000256" key="1">
    <source>
        <dbReference type="ARBA" id="ARBA00001946"/>
    </source>
</evidence>
<dbReference type="FunFam" id="1.10.533.10:FF:000028">
    <property type="entry name" value="Interleukin 1 receptor-associated kinase 4"/>
    <property type="match status" value="1"/>
</dbReference>
<gene>
    <name evidence="25" type="ORF">JRQ81_015913</name>
</gene>
<evidence type="ECO:0000256" key="20">
    <source>
        <dbReference type="PIRNR" id="PIRNR038189"/>
    </source>
</evidence>
<keyword evidence="14" id="KW-0391">Immunity</keyword>
<evidence type="ECO:0000256" key="4">
    <source>
        <dbReference type="ARBA" id="ARBA00012513"/>
    </source>
</evidence>
<feature type="active site" description="Proton acceptor" evidence="21">
    <location>
        <position position="353"/>
    </location>
</feature>
<dbReference type="GO" id="GO:0000287">
    <property type="term" value="F:magnesium ion binding"/>
    <property type="evidence" value="ECO:0007669"/>
    <property type="project" value="InterPro"/>
</dbReference>
<dbReference type="InterPro" id="IPR017428">
    <property type="entry name" value="IRAK4"/>
</dbReference>
<evidence type="ECO:0000256" key="13">
    <source>
        <dbReference type="ARBA" id="ARBA00022842"/>
    </source>
</evidence>
<dbReference type="PROSITE" id="PS00107">
    <property type="entry name" value="PROTEIN_KINASE_ATP"/>
    <property type="match status" value="1"/>
</dbReference>
<evidence type="ECO:0000256" key="14">
    <source>
        <dbReference type="ARBA" id="ARBA00022859"/>
    </source>
</evidence>
<keyword evidence="10 20" id="KW-0547">Nucleotide-binding</keyword>
<feature type="binding site" evidence="22">
    <location>
        <position position="255"/>
    </location>
    <ligand>
        <name>ATP</name>
        <dbReference type="ChEBI" id="CHEBI:30616"/>
    </ligand>
</feature>
<evidence type="ECO:0000259" key="24">
    <source>
        <dbReference type="PROSITE" id="PS50011"/>
    </source>
</evidence>
<dbReference type="GO" id="GO:0004674">
    <property type="term" value="F:protein serine/threonine kinase activity"/>
    <property type="evidence" value="ECO:0007669"/>
    <property type="project" value="UniProtKB-UniRule"/>
</dbReference>
<keyword evidence="11 20" id="KW-0418">Kinase</keyword>
<comment type="catalytic activity">
    <reaction evidence="16 20">
        <text>L-threonyl-[protein] + ATP = O-phospho-L-threonyl-[protein] + ADP + H(+)</text>
        <dbReference type="Rhea" id="RHEA:46608"/>
        <dbReference type="Rhea" id="RHEA-COMP:11060"/>
        <dbReference type="Rhea" id="RHEA-COMP:11605"/>
        <dbReference type="ChEBI" id="CHEBI:15378"/>
        <dbReference type="ChEBI" id="CHEBI:30013"/>
        <dbReference type="ChEBI" id="CHEBI:30616"/>
        <dbReference type="ChEBI" id="CHEBI:61977"/>
        <dbReference type="ChEBI" id="CHEBI:456216"/>
        <dbReference type="EC" id="2.7.11.1"/>
    </reaction>
</comment>
<evidence type="ECO:0000256" key="2">
    <source>
        <dbReference type="ARBA" id="ARBA00004496"/>
    </source>
</evidence>
<dbReference type="FunFam" id="1.10.510.10:FF:000414">
    <property type="entry name" value="Interleukin-1 receptor-associated kinase 4"/>
    <property type="match status" value="1"/>
</dbReference>
<evidence type="ECO:0000256" key="10">
    <source>
        <dbReference type="ARBA" id="ARBA00022741"/>
    </source>
</evidence>
<dbReference type="InterPro" id="IPR037970">
    <property type="entry name" value="IRAK4_Death"/>
</dbReference>
<feature type="binding site" evidence="22">
    <location>
        <position position="355"/>
    </location>
    <ligand>
        <name>ATP</name>
        <dbReference type="ChEBI" id="CHEBI:30616"/>
    </ligand>
</feature>
<keyword evidence="6 20" id="KW-0723">Serine/threonine-protein kinase</keyword>
<comment type="subunit">
    <text evidence="18">Associates with MYD88 and IRAK2 to form a ternary complex called the Myddosome. Once phosphorylated, IRAK4 dissociates from the receptor complex and then associates with the TNF receptor-associated factor 6 (TRAF6), IRAK1, and PELI1; this intermediate complex is required for subsequent NF-kappa-B activation. Direct binding of SMAD6 to PELI1 prevents complex formation and hence negatively regulates IL1R-TLR signaling and eventually NF-kappa-B-mediated gene expression. Interacts with IL1RL1. Interacts (when phosphorylated) with IRAK1. May interact (when phosphorylated) with IRAK3.</text>
</comment>
<evidence type="ECO:0000256" key="16">
    <source>
        <dbReference type="ARBA" id="ARBA00047899"/>
    </source>
</evidence>
<dbReference type="InterPro" id="IPR017441">
    <property type="entry name" value="Protein_kinase_ATP_BS"/>
</dbReference>
<feature type="binding site" evidence="23">
    <location>
        <position position="256"/>
    </location>
    <ligand>
        <name>ATP</name>
        <dbReference type="ChEBI" id="CHEBI:30616"/>
    </ligand>
</feature>
<comment type="function">
    <text evidence="20">Serine/threonine-protein kinase that plays a critical role in initiating innate immune response against foreign pathogens.</text>
</comment>
<comment type="subcellular location">
    <subcellularLocation>
        <location evidence="2 20">Cytoplasm</location>
    </subcellularLocation>
</comment>
<dbReference type="SMART" id="SM00220">
    <property type="entry name" value="S_TKc"/>
    <property type="match status" value="1"/>
</dbReference>
<evidence type="ECO:0000256" key="12">
    <source>
        <dbReference type="ARBA" id="ARBA00022840"/>
    </source>
</evidence>
<dbReference type="Gene3D" id="1.10.533.10">
    <property type="entry name" value="Death Domain, Fas"/>
    <property type="match status" value="1"/>
</dbReference>
<keyword evidence="12 20" id="KW-0067">ATP-binding</keyword>
<dbReference type="InterPro" id="IPR000719">
    <property type="entry name" value="Prot_kinase_dom"/>
</dbReference>
<evidence type="ECO:0000256" key="9">
    <source>
        <dbReference type="ARBA" id="ARBA00022679"/>
    </source>
</evidence>
<evidence type="ECO:0000256" key="21">
    <source>
        <dbReference type="PIRSR" id="PIRSR038189-1"/>
    </source>
</evidence>
<dbReference type="CDD" id="cd14158">
    <property type="entry name" value="STKc_IRAK4"/>
    <property type="match status" value="1"/>
</dbReference>